<dbReference type="GO" id="GO:0004467">
    <property type="term" value="F:long-chain fatty acid-CoA ligase activity"/>
    <property type="evidence" value="ECO:0007669"/>
    <property type="project" value="UniProtKB-EC"/>
</dbReference>
<dbReference type="AlphaFoldDB" id="A0A1Y3APC9"/>
<keyword evidence="2" id="KW-0547">Nucleotide-binding</keyword>
<evidence type="ECO:0000256" key="4">
    <source>
        <dbReference type="ARBA" id="ARBA00022840"/>
    </source>
</evidence>
<evidence type="ECO:0000256" key="2">
    <source>
        <dbReference type="ARBA" id="ARBA00022741"/>
    </source>
</evidence>
<evidence type="ECO:0000313" key="8">
    <source>
        <dbReference type="Proteomes" id="UP000194236"/>
    </source>
</evidence>
<keyword evidence="3" id="KW-0443">Lipid metabolism</keyword>
<accession>A0A1Y3APC9</accession>
<gene>
    <name evidence="7" type="ORF">BLA29_012823</name>
</gene>
<dbReference type="PANTHER" id="PTHR43272">
    <property type="entry name" value="LONG-CHAIN-FATTY-ACID--COA LIGASE"/>
    <property type="match status" value="1"/>
</dbReference>
<dbReference type="EC" id="6.2.1.3" evidence="5"/>
<feature type="domain" description="AMP-dependent synthetase/ligase" evidence="6">
    <location>
        <begin position="11"/>
        <end position="141"/>
    </location>
</feature>
<keyword evidence="3" id="KW-0276">Fatty acid metabolism</keyword>
<evidence type="ECO:0000256" key="1">
    <source>
        <dbReference type="ARBA" id="ARBA00022598"/>
    </source>
</evidence>
<dbReference type="Gene3D" id="3.40.50.12780">
    <property type="entry name" value="N-terminal domain of ligase-like"/>
    <property type="match status" value="1"/>
</dbReference>
<feature type="non-terminal residue" evidence="7">
    <location>
        <position position="141"/>
    </location>
</feature>
<dbReference type="InterPro" id="IPR042099">
    <property type="entry name" value="ANL_N_sf"/>
</dbReference>
<comment type="caution">
    <text evidence="7">The sequence shown here is derived from an EMBL/GenBank/DDBJ whole genome shotgun (WGS) entry which is preliminary data.</text>
</comment>
<dbReference type="Pfam" id="PF00501">
    <property type="entry name" value="AMP-binding"/>
    <property type="match status" value="1"/>
</dbReference>
<evidence type="ECO:0000259" key="6">
    <source>
        <dbReference type="Pfam" id="PF00501"/>
    </source>
</evidence>
<evidence type="ECO:0000256" key="5">
    <source>
        <dbReference type="ARBA" id="ARBA00026121"/>
    </source>
</evidence>
<dbReference type="GO" id="GO:0016020">
    <property type="term" value="C:membrane"/>
    <property type="evidence" value="ECO:0007669"/>
    <property type="project" value="TreeGrafter"/>
</dbReference>
<keyword evidence="4" id="KW-0067">ATP-binding</keyword>
<sequence>MFSSFLRLVWVKWFLCAQALFRIGAVVATLYTTLGKKSVLYGIQETEVEHIITTSNMLPMLLELIDQMTHVKNIYVIELHRGLLKSDPVTADDFNKKLEGQNRMIKLITYDQLARIGYLRENELHYTEPKSSDLAVILYTS</sequence>
<evidence type="ECO:0000256" key="3">
    <source>
        <dbReference type="ARBA" id="ARBA00022832"/>
    </source>
</evidence>
<keyword evidence="8" id="KW-1185">Reference proteome</keyword>
<dbReference type="OrthoDB" id="6537784at2759"/>
<organism evidence="7 8">
    <name type="scientific">Euroglyphus maynei</name>
    <name type="common">Mayne's house dust mite</name>
    <dbReference type="NCBI Taxonomy" id="6958"/>
    <lineage>
        <taxon>Eukaryota</taxon>
        <taxon>Metazoa</taxon>
        <taxon>Ecdysozoa</taxon>
        <taxon>Arthropoda</taxon>
        <taxon>Chelicerata</taxon>
        <taxon>Arachnida</taxon>
        <taxon>Acari</taxon>
        <taxon>Acariformes</taxon>
        <taxon>Sarcoptiformes</taxon>
        <taxon>Astigmata</taxon>
        <taxon>Psoroptidia</taxon>
        <taxon>Analgoidea</taxon>
        <taxon>Pyroglyphidae</taxon>
        <taxon>Pyroglyphinae</taxon>
        <taxon>Euroglyphus</taxon>
    </lineage>
</organism>
<proteinExistence type="predicted"/>
<dbReference type="InterPro" id="IPR000873">
    <property type="entry name" value="AMP-dep_synth/lig_dom"/>
</dbReference>
<reference evidence="7 8" key="1">
    <citation type="submission" date="2017-03" db="EMBL/GenBank/DDBJ databases">
        <title>Genome Survey of Euroglyphus maynei.</title>
        <authorList>
            <person name="Arlian L.G."/>
            <person name="Morgan M.S."/>
            <person name="Rider S.D."/>
        </authorList>
    </citation>
    <scope>NUCLEOTIDE SEQUENCE [LARGE SCALE GENOMIC DNA]</scope>
    <source>
        <strain evidence="7">Arlian Lab</strain>
        <tissue evidence="7">Whole body</tissue>
    </source>
</reference>
<dbReference type="Proteomes" id="UP000194236">
    <property type="component" value="Unassembled WGS sequence"/>
</dbReference>
<protein>
    <recommendedName>
        <fullName evidence="5">long-chain-fatty-acid--CoA ligase</fullName>
        <ecNumber evidence="5">6.2.1.3</ecNumber>
    </recommendedName>
</protein>
<dbReference type="EMBL" id="MUJZ01069223">
    <property type="protein sequence ID" value="OTF69694.1"/>
    <property type="molecule type" value="Genomic_DNA"/>
</dbReference>
<dbReference type="PANTHER" id="PTHR43272:SF33">
    <property type="entry name" value="AMP-BINDING DOMAIN-CONTAINING PROTEIN-RELATED"/>
    <property type="match status" value="1"/>
</dbReference>
<evidence type="ECO:0000313" key="7">
    <source>
        <dbReference type="EMBL" id="OTF69694.1"/>
    </source>
</evidence>
<dbReference type="GO" id="GO:0005783">
    <property type="term" value="C:endoplasmic reticulum"/>
    <property type="evidence" value="ECO:0007669"/>
    <property type="project" value="TreeGrafter"/>
</dbReference>
<name>A0A1Y3APC9_EURMA</name>
<dbReference type="SUPFAM" id="SSF56801">
    <property type="entry name" value="Acetyl-CoA synthetase-like"/>
    <property type="match status" value="1"/>
</dbReference>
<dbReference type="GO" id="GO:0005524">
    <property type="term" value="F:ATP binding"/>
    <property type="evidence" value="ECO:0007669"/>
    <property type="project" value="UniProtKB-KW"/>
</dbReference>
<keyword evidence="1" id="KW-0436">Ligase</keyword>